<dbReference type="Proteomes" id="UP001492380">
    <property type="component" value="Unassembled WGS sequence"/>
</dbReference>
<keyword evidence="2" id="KW-0812">Transmembrane</keyword>
<evidence type="ECO:0000256" key="2">
    <source>
        <dbReference type="SAM" id="Phobius"/>
    </source>
</evidence>
<accession>A0ABR1Y986</accession>
<keyword evidence="2" id="KW-1133">Transmembrane helix</keyword>
<gene>
    <name evidence="3" type="ORF">HDK90DRAFT_515816</name>
</gene>
<name>A0ABR1Y986_9PEZI</name>
<keyword evidence="2" id="KW-0472">Membrane</keyword>
<evidence type="ECO:0000256" key="1">
    <source>
        <dbReference type="SAM" id="MobiDB-lite"/>
    </source>
</evidence>
<feature type="region of interest" description="Disordered" evidence="1">
    <location>
        <begin position="15"/>
        <end position="48"/>
    </location>
</feature>
<organism evidence="3 4">
    <name type="scientific">Phyllosticta capitalensis</name>
    <dbReference type="NCBI Taxonomy" id="121624"/>
    <lineage>
        <taxon>Eukaryota</taxon>
        <taxon>Fungi</taxon>
        <taxon>Dikarya</taxon>
        <taxon>Ascomycota</taxon>
        <taxon>Pezizomycotina</taxon>
        <taxon>Dothideomycetes</taxon>
        <taxon>Dothideomycetes incertae sedis</taxon>
        <taxon>Botryosphaeriales</taxon>
        <taxon>Phyllostictaceae</taxon>
        <taxon>Phyllosticta</taxon>
    </lineage>
</organism>
<comment type="caution">
    <text evidence="3">The sequence shown here is derived from an EMBL/GenBank/DDBJ whole genome shotgun (WGS) entry which is preliminary data.</text>
</comment>
<dbReference type="EMBL" id="JBBWRZ010000015">
    <property type="protein sequence ID" value="KAK8222751.1"/>
    <property type="molecule type" value="Genomic_DNA"/>
</dbReference>
<feature type="transmembrane region" description="Helical" evidence="2">
    <location>
        <begin position="155"/>
        <end position="176"/>
    </location>
</feature>
<evidence type="ECO:0000313" key="4">
    <source>
        <dbReference type="Proteomes" id="UP001492380"/>
    </source>
</evidence>
<protein>
    <submittedName>
        <fullName evidence="3">Uncharacterized protein</fullName>
    </submittedName>
</protein>
<keyword evidence="4" id="KW-1185">Reference proteome</keyword>
<feature type="compositionally biased region" description="Polar residues" evidence="1">
    <location>
        <begin position="28"/>
        <end position="41"/>
    </location>
</feature>
<sequence>MAAISRFRITSRPSTISKPSVRSAKSLPATTRSAFRPSSTIESRDTEINEHDEAVKQRDNVRLRLHTTDKALEKADLDFEDLTQEHDRAVHAHANCDYLLVACGMESEIVLMDRRKATKTLALRIPALPKYLQASAPSPHSSPSSNMEWKVPDGLIVPLAFGGAYVLSLWLIVVLYRRFRTFFGEDVIELPRWLDRIVPE</sequence>
<reference evidence="3 4" key="1">
    <citation type="submission" date="2024-04" db="EMBL/GenBank/DDBJ databases">
        <title>Phyllosticta paracitricarpa is synonymous to the EU quarantine fungus P. citricarpa based on phylogenomic analyses.</title>
        <authorList>
            <consortium name="Lawrence Berkeley National Laboratory"/>
            <person name="Van Ingen-Buijs V.A."/>
            <person name="Van Westerhoven A.C."/>
            <person name="Haridas S."/>
            <person name="Skiadas P."/>
            <person name="Martin F."/>
            <person name="Groenewald J.Z."/>
            <person name="Crous P.W."/>
            <person name="Seidl M.F."/>
        </authorList>
    </citation>
    <scope>NUCLEOTIDE SEQUENCE [LARGE SCALE GENOMIC DNA]</scope>
    <source>
        <strain evidence="3 4">CBS 123374</strain>
    </source>
</reference>
<proteinExistence type="predicted"/>
<evidence type="ECO:0000313" key="3">
    <source>
        <dbReference type="EMBL" id="KAK8222751.1"/>
    </source>
</evidence>